<organism evidence="2 3">
    <name type="scientific">Araneus ventricosus</name>
    <name type="common">Orbweaver spider</name>
    <name type="synonym">Epeira ventricosa</name>
    <dbReference type="NCBI Taxonomy" id="182803"/>
    <lineage>
        <taxon>Eukaryota</taxon>
        <taxon>Metazoa</taxon>
        <taxon>Ecdysozoa</taxon>
        <taxon>Arthropoda</taxon>
        <taxon>Chelicerata</taxon>
        <taxon>Arachnida</taxon>
        <taxon>Araneae</taxon>
        <taxon>Araneomorphae</taxon>
        <taxon>Entelegynae</taxon>
        <taxon>Araneoidea</taxon>
        <taxon>Araneidae</taxon>
        <taxon>Araneus</taxon>
    </lineage>
</organism>
<sequence length="94" mass="10284">MPKHTWPLNDSRCNSSSTESGVLIAHYQATARLLLKEVRTINGGATRGLFWDGPRNFEPWSDDEDDTSAGSPLSKLPGGPWVPLFSPEDGIPSF</sequence>
<dbReference type="Proteomes" id="UP000499080">
    <property type="component" value="Unassembled WGS sequence"/>
</dbReference>
<proteinExistence type="predicted"/>
<dbReference type="EMBL" id="BGPR01001980">
    <property type="protein sequence ID" value="GBM65491.1"/>
    <property type="molecule type" value="Genomic_DNA"/>
</dbReference>
<dbReference type="AlphaFoldDB" id="A0A4Y2HJH1"/>
<protein>
    <submittedName>
        <fullName evidence="2">Uncharacterized protein</fullName>
    </submittedName>
</protein>
<feature type="region of interest" description="Disordered" evidence="1">
    <location>
        <begin position="53"/>
        <end position="94"/>
    </location>
</feature>
<comment type="caution">
    <text evidence="2">The sequence shown here is derived from an EMBL/GenBank/DDBJ whole genome shotgun (WGS) entry which is preliminary data.</text>
</comment>
<gene>
    <name evidence="2" type="ORF">AVEN_223588_1</name>
</gene>
<accession>A0A4Y2HJH1</accession>
<evidence type="ECO:0000313" key="2">
    <source>
        <dbReference type="EMBL" id="GBM65491.1"/>
    </source>
</evidence>
<evidence type="ECO:0000313" key="3">
    <source>
        <dbReference type="Proteomes" id="UP000499080"/>
    </source>
</evidence>
<keyword evidence="3" id="KW-1185">Reference proteome</keyword>
<name>A0A4Y2HJH1_ARAVE</name>
<evidence type="ECO:0000256" key="1">
    <source>
        <dbReference type="SAM" id="MobiDB-lite"/>
    </source>
</evidence>
<reference evidence="2 3" key="1">
    <citation type="journal article" date="2019" name="Sci. Rep.">
        <title>Orb-weaving spider Araneus ventricosus genome elucidates the spidroin gene catalogue.</title>
        <authorList>
            <person name="Kono N."/>
            <person name="Nakamura H."/>
            <person name="Ohtoshi R."/>
            <person name="Moran D.A.P."/>
            <person name="Shinohara A."/>
            <person name="Yoshida Y."/>
            <person name="Fujiwara M."/>
            <person name="Mori M."/>
            <person name="Tomita M."/>
            <person name="Arakawa K."/>
        </authorList>
    </citation>
    <scope>NUCLEOTIDE SEQUENCE [LARGE SCALE GENOMIC DNA]</scope>
</reference>